<evidence type="ECO:0000313" key="5">
    <source>
        <dbReference type="Proteomes" id="UP001548992"/>
    </source>
</evidence>
<dbReference type="InterPro" id="IPR047773">
    <property type="entry name" value="YHYH_dom_bact"/>
</dbReference>
<protein>
    <submittedName>
        <fullName evidence="4">DUF1283 domain-containing protein</fullName>
    </submittedName>
</protein>
<dbReference type="RefSeq" id="WP_271459628.1">
    <property type="nucleotide sequence ID" value="NZ_JALMEU010000001.1"/>
</dbReference>
<dbReference type="EMBL" id="JBEWWF010000001">
    <property type="protein sequence ID" value="MET3075559.1"/>
    <property type="molecule type" value="Genomic_DNA"/>
</dbReference>
<proteinExistence type="predicted"/>
<comment type="caution">
    <text evidence="4">The sequence shown here is derived from an EMBL/GenBank/DDBJ whole genome shotgun (WGS) entry which is preliminary data.</text>
</comment>
<dbReference type="Pfam" id="PF06932">
    <property type="entry name" value="DUF1283"/>
    <property type="match status" value="1"/>
</dbReference>
<dbReference type="NCBIfam" id="NF033223">
    <property type="entry name" value="YHYH_alt"/>
    <property type="match status" value="1"/>
</dbReference>
<organism evidence="4 5">
    <name type="scientific">Pantoea leporis</name>
    <dbReference type="NCBI Taxonomy" id="2933780"/>
    <lineage>
        <taxon>Bacteria</taxon>
        <taxon>Pseudomonadati</taxon>
        <taxon>Pseudomonadota</taxon>
        <taxon>Gammaproteobacteria</taxon>
        <taxon>Enterobacterales</taxon>
        <taxon>Erwiniaceae</taxon>
        <taxon>Pantoea</taxon>
    </lineage>
</organism>
<sequence length="136" mass="15128">MKKLLLFGVLVLINAGAVNDANAHPGRTNSEGCHNDRKNGGYHCHGAKRKSADYFASEPAAPARSPEKKPANKKPSHTTPRSSITTQKPENKVQQRAVDNPQERMQRCVNSQNIYAYWEPTTKRCLDSKTGRELTI</sequence>
<evidence type="ECO:0000256" key="2">
    <source>
        <dbReference type="SAM" id="MobiDB-lite"/>
    </source>
</evidence>
<feature type="region of interest" description="Disordered" evidence="2">
    <location>
        <begin position="20"/>
        <end position="105"/>
    </location>
</feature>
<accession>A0ABV2DX08</accession>
<gene>
    <name evidence="4" type="ORF">ABXV16_07350</name>
</gene>
<feature type="compositionally biased region" description="Polar residues" evidence="2">
    <location>
        <begin position="77"/>
        <end position="94"/>
    </location>
</feature>
<dbReference type="InterPro" id="IPR009700">
    <property type="entry name" value="DUF1283"/>
</dbReference>
<evidence type="ECO:0000256" key="3">
    <source>
        <dbReference type="SAM" id="SignalP"/>
    </source>
</evidence>
<reference evidence="4 5" key="1">
    <citation type="submission" date="2024-07" db="EMBL/GenBank/DDBJ databases">
        <title>Isolation, whole-genome sequencing, and annotation of five antibiotic-resistant bacteria from environmental samples.</title>
        <authorList>
            <person name="Bedore T."/>
            <person name="Hudson A.O."/>
            <person name="Kumar G."/>
        </authorList>
    </citation>
    <scope>NUCLEOTIDE SEQUENCE [LARGE SCALE GENOMIC DNA]</scope>
    <source>
        <strain evidence="4 5">RIT844</strain>
    </source>
</reference>
<evidence type="ECO:0000256" key="1">
    <source>
        <dbReference type="ARBA" id="ARBA00022729"/>
    </source>
</evidence>
<name>A0ABV2DX08_9GAMM</name>
<keyword evidence="5" id="KW-1185">Reference proteome</keyword>
<keyword evidence="1 3" id="KW-0732">Signal</keyword>
<feature type="chain" id="PRO_5045493199" evidence="3">
    <location>
        <begin position="24"/>
        <end position="136"/>
    </location>
</feature>
<feature type="signal peptide" evidence="3">
    <location>
        <begin position="1"/>
        <end position="23"/>
    </location>
</feature>
<evidence type="ECO:0000313" key="4">
    <source>
        <dbReference type="EMBL" id="MET3075559.1"/>
    </source>
</evidence>
<dbReference type="Proteomes" id="UP001548992">
    <property type="component" value="Unassembled WGS sequence"/>
</dbReference>